<evidence type="ECO:0000313" key="2">
    <source>
        <dbReference type="EMBL" id="OCT65223.1"/>
    </source>
</evidence>
<dbReference type="Proteomes" id="UP000694892">
    <property type="component" value="Chromosome 8S"/>
</dbReference>
<dbReference type="GO" id="GO:0042554">
    <property type="term" value="P:superoxide anion generation"/>
    <property type="evidence" value="ECO:0007669"/>
    <property type="project" value="TreeGrafter"/>
</dbReference>
<evidence type="ECO:0000313" key="3">
    <source>
        <dbReference type="Proteomes" id="UP000694892"/>
    </source>
</evidence>
<dbReference type="InterPro" id="IPR051864">
    <property type="entry name" value="NCF2_NOXA1"/>
</dbReference>
<dbReference type="PANTHER" id="PTHR15175">
    <property type="entry name" value="NEUTROPHIL CYTOSOLIC FACTOR 2, NEUTROPHIL NADPH OXIDASE FACTOR 2"/>
    <property type="match status" value="1"/>
</dbReference>
<feature type="region of interest" description="Disordered" evidence="1">
    <location>
        <begin position="254"/>
        <end position="274"/>
    </location>
</feature>
<dbReference type="EMBL" id="CM004481">
    <property type="protein sequence ID" value="OCT65223.1"/>
    <property type="molecule type" value="Genomic_DNA"/>
</dbReference>
<dbReference type="Gene3D" id="1.25.40.10">
    <property type="entry name" value="Tetratricopeptide repeat domain"/>
    <property type="match status" value="1"/>
</dbReference>
<dbReference type="InterPro" id="IPR011990">
    <property type="entry name" value="TPR-like_helical_dom_sf"/>
</dbReference>
<protein>
    <submittedName>
        <fullName evidence="2">Uncharacterized protein</fullName>
    </submittedName>
</protein>
<feature type="region of interest" description="Disordered" evidence="1">
    <location>
        <begin position="136"/>
        <end position="197"/>
    </location>
</feature>
<gene>
    <name evidence="2" type="ORF">XELAEV_18041462mg</name>
</gene>
<sequence length="303" mass="34089">MHYKDLVRHWHEGIISAEEKDYDLAFKSFTCIEDPPAKIWFNVGRIYLLRGDLLQALEVISSIVPNDQYSGFEPLRPQQPGFYEPCRDTMQSREAGYHRVVVHYYPENSNEVNAVKANSVLFKILIPTSFLEPTNPPKADIKKMNNGIPLPPMKTPPRRPNVKPGVEQFTLTQQGNPVPPPVPDLTSLPPQPTGDTPEPYKQKLVPMRMEPIVEVALPLQRSAPIRKEMAELNIGPKMMPPVEEDKQVHFKYEPKQGHDLPGASGGAEGQAQETWGTNGQSLVCSNSFIMFTTGIQRAKDSPW</sequence>
<dbReference type="GO" id="GO:0016176">
    <property type="term" value="F:superoxide-generating NADPH oxidase activator activity"/>
    <property type="evidence" value="ECO:0007669"/>
    <property type="project" value="TreeGrafter"/>
</dbReference>
<reference evidence="3" key="1">
    <citation type="journal article" date="2016" name="Nature">
        <title>Genome evolution in the allotetraploid frog Xenopus laevis.</title>
        <authorList>
            <person name="Session A.M."/>
            <person name="Uno Y."/>
            <person name="Kwon T."/>
            <person name="Chapman J.A."/>
            <person name="Toyoda A."/>
            <person name="Takahashi S."/>
            <person name="Fukui A."/>
            <person name="Hikosaka A."/>
            <person name="Suzuki A."/>
            <person name="Kondo M."/>
            <person name="van Heeringen S.J."/>
            <person name="Quigley I."/>
            <person name="Heinz S."/>
            <person name="Ogino H."/>
            <person name="Ochi H."/>
            <person name="Hellsten U."/>
            <person name="Lyons J.B."/>
            <person name="Simakov O."/>
            <person name="Putnam N."/>
            <person name="Stites J."/>
            <person name="Kuroki Y."/>
            <person name="Tanaka T."/>
            <person name="Michiue T."/>
            <person name="Watanabe M."/>
            <person name="Bogdanovic O."/>
            <person name="Lister R."/>
            <person name="Georgiou G."/>
            <person name="Paranjpe S.S."/>
            <person name="van Kruijsbergen I."/>
            <person name="Shu S."/>
            <person name="Carlson J."/>
            <person name="Kinoshita T."/>
            <person name="Ohta Y."/>
            <person name="Mawaribuchi S."/>
            <person name="Jenkins J."/>
            <person name="Grimwood J."/>
            <person name="Schmutz J."/>
            <person name="Mitros T."/>
            <person name="Mozaffari S.V."/>
            <person name="Suzuki Y."/>
            <person name="Haramoto Y."/>
            <person name="Yamamoto T.S."/>
            <person name="Takagi C."/>
            <person name="Heald R."/>
            <person name="Miller K."/>
            <person name="Haudenschild C."/>
            <person name="Kitzman J."/>
            <person name="Nakayama T."/>
            <person name="Izutsu Y."/>
            <person name="Robert J."/>
            <person name="Fortriede J."/>
            <person name="Burns K."/>
            <person name="Lotay V."/>
            <person name="Karimi K."/>
            <person name="Yasuoka Y."/>
            <person name="Dichmann D.S."/>
            <person name="Flajnik M.F."/>
            <person name="Houston D.W."/>
            <person name="Shendure J."/>
            <person name="DuPasquier L."/>
            <person name="Vize P.D."/>
            <person name="Zorn A.M."/>
            <person name="Ito M."/>
            <person name="Marcotte E.M."/>
            <person name="Wallingford J.B."/>
            <person name="Ito Y."/>
            <person name="Asashima M."/>
            <person name="Ueno N."/>
            <person name="Matsuda Y."/>
            <person name="Veenstra G.J."/>
            <person name="Fujiyama A."/>
            <person name="Harland R.M."/>
            <person name="Taira M."/>
            <person name="Rokhsar D.S."/>
        </authorList>
    </citation>
    <scope>NUCLEOTIDE SEQUENCE [LARGE SCALE GENOMIC DNA]</scope>
    <source>
        <strain evidence="3">J</strain>
    </source>
</reference>
<evidence type="ECO:0000256" key="1">
    <source>
        <dbReference type="SAM" id="MobiDB-lite"/>
    </source>
</evidence>
<proteinExistence type="predicted"/>
<accession>A0A974H531</accession>
<dbReference type="AlphaFoldDB" id="A0A974H531"/>
<dbReference type="PANTHER" id="PTHR15175:SF4">
    <property type="entry name" value="NADPH OXIDASE ACTIVATOR 1"/>
    <property type="match status" value="1"/>
</dbReference>
<organism evidence="2 3">
    <name type="scientific">Xenopus laevis</name>
    <name type="common">African clawed frog</name>
    <dbReference type="NCBI Taxonomy" id="8355"/>
    <lineage>
        <taxon>Eukaryota</taxon>
        <taxon>Metazoa</taxon>
        <taxon>Chordata</taxon>
        <taxon>Craniata</taxon>
        <taxon>Vertebrata</taxon>
        <taxon>Euteleostomi</taxon>
        <taxon>Amphibia</taxon>
        <taxon>Batrachia</taxon>
        <taxon>Anura</taxon>
        <taxon>Pipoidea</taxon>
        <taxon>Pipidae</taxon>
        <taxon>Xenopodinae</taxon>
        <taxon>Xenopus</taxon>
        <taxon>Xenopus</taxon>
    </lineage>
</organism>
<name>A0A974H531_XENLA</name>